<evidence type="ECO:0000256" key="2">
    <source>
        <dbReference type="ARBA" id="ARBA00022527"/>
    </source>
</evidence>
<gene>
    <name evidence="18" type="primary">25482270</name>
    <name evidence="16" type="ordered locus">MTR_1g027070</name>
    <name evidence="17" type="ORF">MtrunA17_Chr1g0157911</name>
</gene>
<evidence type="ECO:0000313" key="17">
    <source>
        <dbReference type="EMBL" id="RHN77731.1"/>
    </source>
</evidence>
<dbReference type="Pfam" id="PF00069">
    <property type="entry name" value="Pkinase"/>
    <property type="match status" value="1"/>
</dbReference>
<evidence type="ECO:0000256" key="9">
    <source>
        <dbReference type="ARBA" id="ARBA00022989"/>
    </source>
</evidence>
<keyword evidence="19" id="KW-1185">Reference proteome</keyword>
<dbReference type="GO" id="GO:0016020">
    <property type="term" value="C:membrane"/>
    <property type="evidence" value="ECO:0007669"/>
    <property type="project" value="UniProtKB-SubCell"/>
</dbReference>
<evidence type="ECO:0000256" key="5">
    <source>
        <dbReference type="ARBA" id="ARBA00022729"/>
    </source>
</evidence>
<keyword evidence="3" id="KW-0808">Transferase</keyword>
<keyword evidence="6 12" id="KW-0547">Nucleotide-binding</keyword>
<keyword evidence="16" id="KW-0675">Receptor</keyword>
<dbReference type="EC" id="3.1.4.46" evidence="17"/>
<evidence type="ECO:0000256" key="12">
    <source>
        <dbReference type="PROSITE-ProRule" id="PRU10141"/>
    </source>
</evidence>
<keyword evidence="8 12" id="KW-0067">ATP-binding</keyword>
<evidence type="ECO:0000256" key="10">
    <source>
        <dbReference type="ARBA" id="ARBA00023136"/>
    </source>
</evidence>
<feature type="binding site" evidence="12">
    <location>
        <position position="425"/>
    </location>
    <ligand>
        <name>ATP</name>
        <dbReference type="ChEBI" id="CHEBI:30616"/>
    </ligand>
</feature>
<dbReference type="InterPro" id="IPR025287">
    <property type="entry name" value="WAK_GUB"/>
</dbReference>
<comment type="subcellular location">
    <subcellularLocation>
        <location evidence="1">Membrane</location>
        <topology evidence="1">Single-pass type I membrane protein</topology>
    </subcellularLocation>
</comment>
<dbReference type="GO" id="GO:0005524">
    <property type="term" value="F:ATP binding"/>
    <property type="evidence" value="ECO:0007669"/>
    <property type="project" value="UniProtKB-UniRule"/>
</dbReference>
<evidence type="ECO:0000313" key="18">
    <source>
        <dbReference type="EnsemblPlants" id="KEH40315"/>
    </source>
</evidence>
<keyword evidence="7 16" id="KW-0418">Kinase</keyword>
<dbReference type="Proteomes" id="UP000002051">
    <property type="component" value="Unassembled WGS sequence"/>
</dbReference>
<dbReference type="InterPro" id="IPR017441">
    <property type="entry name" value="Protein_kinase_ATP_BS"/>
</dbReference>
<dbReference type="PROSITE" id="PS00107">
    <property type="entry name" value="PROTEIN_KINASE_ATP"/>
    <property type="match status" value="1"/>
</dbReference>
<reference evidence="20" key="4">
    <citation type="journal article" date="2018" name="Nat. Plants">
        <title>Whole-genome landscape of Medicago truncatula symbiotic genes.</title>
        <authorList>
            <person name="Pecrix Y."/>
            <person name="Staton S.E."/>
            <person name="Sallet E."/>
            <person name="Lelandais-Briere C."/>
            <person name="Moreau S."/>
            <person name="Carrere S."/>
            <person name="Blein T."/>
            <person name="Jardinaud M.F."/>
            <person name="Latrasse D."/>
            <person name="Zouine M."/>
            <person name="Zahm M."/>
            <person name="Kreplak J."/>
            <person name="Mayjonade B."/>
            <person name="Satge C."/>
            <person name="Perez M."/>
            <person name="Cauet S."/>
            <person name="Marande W."/>
            <person name="Chantry-Darmon C."/>
            <person name="Lopez-Roques C."/>
            <person name="Bouchez O."/>
            <person name="Berard A."/>
            <person name="Debelle F."/>
            <person name="Munos S."/>
            <person name="Bendahmane A."/>
            <person name="Berges H."/>
            <person name="Niebel A."/>
            <person name="Buitink J."/>
            <person name="Frugier F."/>
            <person name="Benhamed M."/>
            <person name="Crespi M."/>
            <person name="Gouzy J."/>
            <person name="Gamas P."/>
        </authorList>
    </citation>
    <scope>NUCLEOTIDE SEQUENCE [LARGE SCALE GENOMIC DNA]</scope>
    <source>
        <strain evidence="20">cv. Jemalong A17</strain>
    </source>
</reference>
<dbReference type="GO" id="GO:0030247">
    <property type="term" value="F:polysaccharide binding"/>
    <property type="evidence" value="ECO:0007669"/>
    <property type="project" value="InterPro"/>
</dbReference>
<feature type="domain" description="Protein kinase" evidence="15">
    <location>
        <begin position="397"/>
        <end position="672"/>
    </location>
</feature>
<sequence length="723" mass="82004">MCRANSFLCFLQIMVVAMLLHHHQTCDATNSNINKTCPPSSCGKISNIKYPFRLKNDPATCGDPRYELSCEKNITMLKLLSGKYHVKSINYNNYTIRLVDPGIKEGDCSSIPRNFLTSSNFTSSYNYTYYEDPYQNFQYRIPSGTLRLFQHVVYMNCSNPILDDPAYVDADSCIKSNSQGGHVYTIAGDLKVENIKHDCHVAAVTAISFLGYDYSSYKRDIFYQKFSYNEIHTMLLGGFEVAWMSGPCEDLCREPPCYLRETTWSLRCSDHGDYCITTMGFHVDCGSPSKLRMFVEGIMYGIARGFMQAFGATIYNGSRGISQSKLGIDIGTTIGKYVLAPYILVRLMLGLVVFFAKLIHKYRIRHTSMYENIEDFLQGNSLMPIRYSYTEIKKMTNGFKDKLGEGGYGKVYKGKLRSGPSVAIKMLGKHKGKGNGQDFINEVATIGRIHHTNVVRLIGFCVEGSKRALVYDFMPNGSLDKYISSREDHISLTYKQIYEISLAVARGIAYLHQGCDMQILHFDIKPHNILLDQDFIAKVSDFGLAKLYPIENSIVTMTAARGTIGYMAPELFYKNIGKVSYKADVYSFGMLLMEIANRRRNLNSNADDSSQIFFPYWIYNELVEEREIEILGEVTDEEKKNVKKMFIVALWCIQLKPNDRPSMDKVIEMLEVDIKDIKIPPKPSPYPTEIIQDNGVSSNESLSDDDVTGSISFLEETMEHPLL</sequence>
<accession>A0A072VQB2</accession>
<evidence type="ECO:0000256" key="4">
    <source>
        <dbReference type="ARBA" id="ARBA00022692"/>
    </source>
</evidence>
<evidence type="ECO:0000313" key="20">
    <source>
        <dbReference type="Proteomes" id="UP000265566"/>
    </source>
</evidence>
<dbReference type="InterPro" id="IPR045874">
    <property type="entry name" value="LRK10/LRL21-25-like"/>
</dbReference>
<reference evidence="18" key="3">
    <citation type="submission" date="2015-04" db="UniProtKB">
        <authorList>
            <consortium name="EnsemblPlants"/>
        </authorList>
    </citation>
    <scope>IDENTIFICATION</scope>
    <source>
        <strain evidence="18">cv. Jemalong A17</strain>
    </source>
</reference>
<evidence type="ECO:0000256" key="3">
    <source>
        <dbReference type="ARBA" id="ARBA00022679"/>
    </source>
</evidence>
<dbReference type="SMART" id="SM00220">
    <property type="entry name" value="S_TKc"/>
    <property type="match status" value="1"/>
</dbReference>
<evidence type="ECO:0000256" key="6">
    <source>
        <dbReference type="ARBA" id="ARBA00022741"/>
    </source>
</evidence>
<dbReference type="KEGG" id="mtr:25482270"/>
<dbReference type="SUPFAM" id="SSF56112">
    <property type="entry name" value="Protein kinase-like (PK-like)"/>
    <property type="match status" value="1"/>
</dbReference>
<keyword evidence="2" id="KW-0723">Serine/threonine-protein kinase</keyword>
<evidence type="ECO:0000256" key="1">
    <source>
        <dbReference type="ARBA" id="ARBA00004479"/>
    </source>
</evidence>
<dbReference type="HOGENOM" id="CLU_000288_115_7_1"/>
<keyword evidence="11" id="KW-0325">Glycoprotein</keyword>
<dbReference type="PANTHER" id="PTHR27009">
    <property type="entry name" value="RUST RESISTANCE KINASE LR10-RELATED"/>
    <property type="match status" value="1"/>
</dbReference>
<dbReference type="InterPro" id="IPR011009">
    <property type="entry name" value="Kinase-like_dom_sf"/>
</dbReference>
<feature type="chain" id="PRO_5014500977" evidence="14">
    <location>
        <begin position="29"/>
        <end position="723"/>
    </location>
</feature>
<dbReference type="Gramene" id="rna1217">
    <property type="protein sequence ID" value="RHN77731.1"/>
    <property type="gene ID" value="gene1217"/>
</dbReference>
<dbReference type="GO" id="GO:0004674">
    <property type="term" value="F:protein serine/threonine kinase activity"/>
    <property type="evidence" value="ECO:0007669"/>
    <property type="project" value="UniProtKB-KW"/>
</dbReference>
<reference evidence="16 19" key="2">
    <citation type="journal article" date="2014" name="BMC Genomics">
        <title>An improved genome release (version Mt4.0) for the model legume Medicago truncatula.</title>
        <authorList>
            <person name="Tang H."/>
            <person name="Krishnakumar V."/>
            <person name="Bidwell S."/>
            <person name="Rosen B."/>
            <person name="Chan A."/>
            <person name="Zhou S."/>
            <person name="Gentzbittel L."/>
            <person name="Childs K.L."/>
            <person name="Yandell M."/>
            <person name="Gundlach H."/>
            <person name="Mayer K.F."/>
            <person name="Schwartz D.C."/>
            <person name="Town C.D."/>
        </authorList>
    </citation>
    <scope>GENOME REANNOTATION</scope>
    <source>
        <strain evidence="16">A17</strain>
        <strain evidence="18 19">cv. Jemalong A17</strain>
    </source>
</reference>
<dbReference type="PROSITE" id="PS50011">
    <property type="entry name" value="PROTEIN_KINASE_DOM"/>
    <property type="match status" value="1"/>
</dbReference>
<dbReference type="InterPro" id="IPR008271">
    <property type="entry name" value="Ser/Thr_kinase_AS"/>
</dbReference>
<keyword evidence="5 14" id="KW-0732">Signal</keyword>
<proteinExistence type="predicted"/>
<dbReference type="OrthoDB" id="544400at2759"/>
<dbReference type="EMBL" id="CM001217">
    <property type="protein sequence ID" value="KEH40315.1"/>
    <property type="molecule type" value="Genomic_DNA"/>
</dbReference>
<dbReference type="Proteomes" id="UP000265566">
    <property type="component" value="Chromosome 1"/>
</dbReference>
<reference evidence="16 19" key="1">
    <citation type="journal article" date="2011" name="Nature">
        <title>The Medicago genome provides insight into the evolution of rhizobial symbioses.</title>
        <authorList>
            <person name="Young N.D."/>
            <person name="Debelle F."/>
            <person name="Oldroyd G.E."/>
            <person name="Geurts R."/>
            <person name="Cannon S.B."/>
            <person name="Udvardi M.K."/>
            <person name="Benedito V.A."/>
            <person name="Mayer K.F."/>
            <person name="Gouzy J."/>
            <person name="Schoof H."/>
            <person name="Van de Peer Y."/>
            <person name="Proost S."/>
            <person name="Cook D.R."/>
            <person name="Meyers B.C."/>
            <person name="Spannagl M."/>
            <person name="Cheung F."/>
            <person name="De Mita S."/>
            <person name="Krishnakumar V."/>
            <person name="Gundlach H."/>
            <person name="Zhou S."/>
            <person name="Mudge J."/>
            <person name="Bharti A.K."/>
            <person name="Murray J.D."/>
            <person name="Naoumkina M.A."/>
            <person name="Rosen B."/>
            <person name="Silverstein K.A."/>
            <person name="Tang H."/>
            <person name="Rombauts S."/>
            <person name="Zhao P.X."/>
            <person name="Zhou P."/>
            <person name="Barbe V."/>
            <person name="Bardou P."/>
            <person name="Bechner M."/>
            <person name="Bellec A."/>
            <person name="Berger A."/>
            <person name="Berges H."/>
            <person name="Bidwell S."/>
            <person name="Bisseling T."/>
            <person name="Choisne N."/>
            <person name="Couloux A."/>
            <person name="Denny R."/>
            <person name="Deshpande S."/>
            <person name="Dai X."/>
            <person name="Doyle J.J."/>
            <person name="Dudez A.M."/>
            <person name="Farmer A.D."/>
            <person name="Fouteau S."/>
            <person name="Franken C."/>
            <person name="Gibelin C."/>
            <person name="Gish J."/>
            <person name="Goldstein S."/>
            <person name="Gonzalez A.J."/>
            <person name="Green P.J."/>
            <person name="Hallab A."/>
            <person name="Hartog M."/>
            <person name="Hua A."/>
            <person name="Humphray S.J."/>
            <person name="Jeong D.H."/>
            <person name="Jing Y."/>
            <person name="Jocker A."/>
            <person name="Kenton S.M."/>
            <person name="Kim D.J."/>
            <person name="Klee K."/>
            <person name="Lai H."/>
            <person name="Lang C."/>
            <person name="Lin S."/>
            <person name="Macmil S.L."/>
            <person name="Magdelenat G."/>
            <person name="Matthews L."/>
            <person name="McCorrison J."/>
            <person name="Monaghan E.L."/>
            <person name="Mun J.H."/>
            <person name="Najar F.Z."/>
            <person name="Nicholson C."/>
            <person name="Noirot C."/>
            <person name="O'Bleness M."/>
            <person name="Paule C.R."/>
            <person name="Poulain J."/>
            <person name="Prion F."/>
            <person name="Qin B."/>
            <person name="Qu C."/>
            <person name="Retzel E.F."/>
            <person name="Riddle C."/>
            <person name="Sallet E."/>
            <person name="Samain S."/>
            <person name="Samson N."/>
            <person name="Sanders I."/>
            <person name="Saurat O."/>
            <person name="Scarpelli C."/>
            <person name="Schiex T."/>
            <person name="Segurens B."/>
            <person name="Severin A.J."/>
            <person name="Sherrier D.J."/>
            <person name="Shi R."/>
            <person name="Sims S."/>
            <person name="Singer S.R."/>
            <person name="Sinharoy S."/>
            <person name="Sterck L."/>
            <person name="Viollet A."/>
            <person name="Wang B.B."/>
            <person name="Wang K."/>
            <person name="Wang M."/>
            <person name="Wang X."/>
            <person name="Warfsmann J."/>
            <person name="Weissenbach J."/>
            <person name="White D.D."/>
            <person name="White J.D."/>
            <person name="Wiley G.B."/>
            <person name="Wincker P."/>
            <person name="Xing Y."/>
            <person name="Yang L."/>
            <person name="Yao Z."/>
            <person name="Ying F."/>
            <person name="Zhai J."/>
            <person name="Zhou L."/>
            <person name="Zuber A."/>
            <person name="Denarie J."/>
            <person name="Dixon R.A."/>
            <person name="May G.D."/>
            <person name="Schwartz D.C."/>
            <person name="Rogers J."/>
            <person name="Quetier F."/>
            <person name="Town C.D."/>
            <person name="Roe B.A."/>
        </authorList>
    </citation>
    <scope>NUCLEOTIDE SEQUENCE [LARGE SCALE GENOMIC DNA]</scope>
    <source>
        <strain evidence="16">A17</strain>
        <strain evidence="18 19">cv. Jemalong A17</strain>
    </source>
</reference>
<dbReference type="GO" id="GO:0008889">
    <property type="term" value="F:glycerophosphodiester phosphodiesterase activity"/>
    <property type="evidence" value="ECO:0007669"/>
    <property type="project" value="UniProtKB-EC"/>
</dbReference>
<protein>
    <submittedName>
        <fullName evidence="17">Putative glycerophosphodiester phosphodiesterase, protein kinase RLK-Pelle-LRK10L-2 family</fullName>
        <ecNumber evidence="17">3.1.4.46</ecNumber>
    </submittedName>
    <submittedName>
        <fullName evidence="16">Stress-induced receptor-like kinase</fullName>
    </submittedName>
</protein>
<evidence type="ECO:0000256" key="7">
    <source>
        <dbReference type="ARBA" id="ARBA00022777"/>
    </source>
</evidence>
<dbReference type="Gene3D" id="1.10.510.10">
    <property type="entry name" value="Transferase(Phosphotransferase) domain 1"/>
    <property type="match status" value="1"/>
</dbReference>
<evidence type="ECO:0000256" key="13">
    <source>
        <dbReference type="SAM" id="MobiDB-lite"/>
    </source>
</evidence>
<keyword evidence="4" id="KW-0812">Transmembrane</keyword>
<evidence type="ECO:0000256" key="11">
    <source>
        <dbReference type="ARBA" id="ARBA00023180"/>
    </source>
</evidence>
<evidence type="ECO:0000313" key="19">
    <source>
        <dbReference type="Proteomes" id="UP000002051"/>
    </source>
</evidence>
<keyword evidence="10" id="KW-0472">Membrane</keyword>
<evidence type="ECO:0000256" key="8">
    <source>
        <dbReference type="ARBA" id="ARBA00022840"/>
    </source>
</evidence>
<evidence type="ECO:0000313" key="16">
    <source>
        <dbReference type="EMBL" id="KEH40315.1"/>
    </source>
</evidence>
<reference evidence="17" key="5">
    <citation type="journal article" date="2018" name="Nat. Plants">
        <title>Whole-genome landscape of Medicago truncatula symbiotic genes.</title>
        <authorList>
            <person name="Pecrix Y."/>
            <person name="Gamas P."/>
            <person name="Carrere S."/>
        </authorList>
    </citation>
    <scope>NUCLEOTIDE SEQUENCE</scope>
    <source>
        <tissue evidence="17">Leaves</tissue>
    </source>
</reference>
<dbReference type="EnsemblPlants" id="KEH40315">
    <property type="protein sequence ID" value="KEH40315"/>
    <property type="gene ID" value="MTR_1g027070"/>
</dbReference>
<evidence type="ECO:0000256" key="14">
    <source>
        <dbReference type="SAM" id="SignalP"/>
    </source>
</evidence>
<dbReference type="PROSITE" id="PS00108">
    <property type="entry name" value="PROTEIN_KINASE_ST"/>
    <property type="match status" value="1"/>
</dbReference>
<feature type="signal peptide" evidence="14">
    <location>
        <begin position="1"/>
        <end position="28"/>
    </location>
</feature>
<evidence type="ECO:0000259" key="15">
    <source>
        <dbReference type="PROSITE" id="PS50011"/>
    </source>
</evidence>
<dbReference type="InterPro" id="IPR000719">
    <property type="entry name" value="Prot_kinase_dom"/>
</dbReference>
<dbReference type="Pfam" id="PF13947">
    <property type="entry name" value="GUB_WAK_bind"/>
    <property type="match status" value="1"/>
</dbReference>
<dbReference type="EMBL" id="PSQE01000001">
    <property type="protein sequence ID" value="RHN77731.1"/>
    <property type="molecule type" value="Genomic_DNA"/>
</dbReference>
<dbReference type="FunFam" id="1.10.510.10:FF:000590">
    <property type="entry name" value="PR5-like receptor kinase"/>
    <property type="match status" value="1"/>
</dbReference>
<dbReference type="AlphaFoldDB" id="A0A072VQB2"/>
<organism evidence="16 19">
    <name type="scientific">Medicago truncatula</name>
    <name type="common">Barrel medic</name>
    <name type="synonym">Medicago tribuloides</name>
    <dbReference type="NCBI Taxonomy" id="3880"/>
    <lineage>
        <taxon>Eukaryota</taxon>
        <taxon>Viridiplantae</taxon>
        <taxon>Streptophyta</taxon>
        <taxon>Embryophyta</taxon>
        <taxon>Tracheophyta</taxon>
        <taxon>Spermatophyta</taxon>
        <taxon>Magnoliopsida</taxon>
        <taxon>eudicotyledons</taxon>
        <taxon>Gunneridae</taxon>
        <taxon>Pentapetalae</taxon>
        <taxon>rosids</taxon>
        <taxon>fabids</taxon>
        <taxon>Fabales</taxon>
        <taxon>Fabaceae</taxon>
        <taxon>Papilionoideae</taxon>
        <taxon>50 kb inversion clade</taxon>
        <taxon>NPAAA clade</taxon>
        <taxon>Hologalegina</taxon>
        <taxon>IRL clade</taxon>
        <taxon>Trifolieae</taxon>
        <taxon>Medicago</taxon>
    </lineage>
</organism>
<dbReference type="Gene3D" id="3.30.200.20">
    <property type="entry name" value="Phosphorylase Kinase, domain 1"/>
    <property type="match status" value="1"/>
</dbReference>
<keyword evidence="17" id="KW-0378">Hydrolase</keyword>
<feature type="region of interest" description="Disordered" evidence="13">
    <location>
        <begin position="681"/>
        <end position="705"/>
    </location>
</feature>
<keyword evidence="9" id="KW-1133">Transmembrane helix</keyword>
<dbReference type="FunFam" id="3.30.200.20:FF:000178">
    <property type="entry name" value="serine/threonine-protein kinase PBS1-like"/>
    <property type="match status" value="1"/>
</dbReference>
<name>A0A072VQB2_MEDTR</name>